<keyword evidence="6" id="KW-1185">Reference proteome</keyword>
<organism evidence="5 6">
    <name type="scientific">Angomonas deanei</name>
    <dbReference type="NCBI Taxonomy" id="59799"/>
    <lineage>
        <taxon>Eukaryota</taxon>
        <taxon>Discoba</taxon>
        <taxon>Euglenozoa</taxon>
        <taxon>Kinetoplastea</taxon>
        <taxon>Metakinetoplastina</taxon>
        <taxon>Trypanosomatida</taxon>
        <taxon>Trypanosomatidae</taxon>
        <taxon>Strigomonadinae</taxon>
        <taxon>Angomonas</taxon>
    </lineage>
</organism>
<keyword evidence="3" id="KW-0508">mRNA splicing</keyword>
<dbReference type="GO" id="GO:0008380">
    <property type="term" value="P:RNA splicing"/>
    <property type="evidence" value="ECO:0007669"/>
    <property type="project" value="UniProtKB-KW"/>
</dbReference>
<accession>A0A7G2CTP4</accession>
<dbReference type="EMBL" id="LR877171">
    <property type="protein sequence ID" value="CAD2222669.1"/>
    <property type="molecule type" value="Genomic_DNA"/>
</dbReference>
<dbReference type="AlphaFoldDB" id="A0A7G2CTP4"/>
<evidence type="ECO:0008006" key="7">
    <source>
        <dbReference type="Google" id="ProtNLM"/>
    </source>
</evidence>
<keyword evidence="4" id="KW-0732">Signal</keyword>
<keyword evidence="2" id="KW-0694">RNA-binding</keyword>
<dbReference type="Proteomes" id="UP000515908">
    <property type="component" value="Chromosome 27"/>
</dbReference>
<dbReference type="CDD" id="cd12232">
    <property type="entry name" value="RRM3_U2AF65"/>
    <property type="match status" value="1"/>
</dbReference>
<evidence type="ECO:0000256" key="4">
    <source>
        <dbReference type="SAM" id="SignalP"/>
    </source>
</evidence>
<dbReference type="Gene3D" id="3.30.70.330">
    <property type="match status" value="1"/>
</dbReference>
<evidence type="ECO:0000256" key="1">
    <source>
        <dbReference type="ARBA" id="ARBA00022664"/>
    </source>
</evidence>
<dbReference type="PANTHER" id="PTHR23139">
    <property type="entry name" value="RNA-BINDING PROTEIN"/>
    <property type="match status" value="1"/>
</dbReference>
<keyword evidence="1" id="KW-0507">mRNA processing</keyword>
<dbReference type="VEuPathDB" id="TriTrypDB:ADEAN_001021600"/>
<feature type="chain" id="PRO_5028897840" description="RRM domain-containing protein" evidence="4">
    <location>
        <begin position="19"/>
        <end position="310"/>
    </location>
</feature>
<evidence type="ECO:0000313" key="6">
    <source>
        <dbReference type="Proteomes" id="UP000515908"/>
    </source>
</evidence>
<reference evidence="5 6" key="1">
    <citation type="submission" date="2020-08" db="EMBL/GenBank/DDBJ databases">
        <authorList>
            <person name="Newling K."/>
            <person name="Davey J."/>
            <person name="Forrester S."/>
        </authorList>
    </citation>
    <scope>NUCLEOTIDE SEQUENCE [LARGE SCALE GENOMIC DNA]</scope>
    <source>
        <strain evidence="6">Crithidia deanei Carvalho (ATCC PRA-265)</strain>
    </source>
</reference>
<evidence type="ECO:0000313" key="5">
    <source>
        <dbReference type="EMBL" id="CAD2222669.1"/>
    </source>
</evidence>
<dbReference type="InterPro" id="IPR012677">
    <property type="entry name" value="Nucleotide-bd_a/b_plait_sf"/>
</dbReference>
<dbReference type="GO" id="GO:0003723">
    <property type="term" value="F:RNA binding"/>
    <property type="evidence" value="ECO:0007669"/>
    <property type="project" value="UniProtKB-KW"/>
</dbReference>
<protein>
    <recommendedName>
        <fullName evidence="7">RRM domain-containing protein</fullName>
    </recommendedName>
</protein>
<evidence type="ECO:0000256" key="2">
    <source>
        <dbReference type="ARBA" id="ARBA00022884"/>
    </source>
</evidence>
<evidence type="ECO:0000256" key="3">
    <source>
        <dbReference type="ARBA" id="ARBA00023187"/>
    </source>
</evidence>
<gene>
    <name evidence="5" type="ORF">ADEAN_001021600</name>
</gene>
<dbReference type="SUPFAM" id="SSF54928">
    <property type="entry name" value="RNA-binding domain, RBD"/>
    <property type="match status" value="1"/>
</dbReference>
<proteinExistence type="predicted"/>
<dbReference type="InterPro" id="IPR035979">
    <property type="entry name" value="RBD_domain_sf"/>
</dbReference>
<sequence>MHGMVLGTLLLLVQPLYDFLKVALHQLNFNIFVDEEKDPIAGKFTLLYGDQYDAYYKNLESGEDPMNQQFLLQIQNDGHNNPNFNSNNNNALVLSSANALTTQSQTKMDPLLELADGTHTAVECVARLSHFFPFLASKFSGNVVNIFPTRILILLNVFDEEEIVHDESYYTLRHDIEQEVEKYGRVEELIIPRRTAAPRAPEKPKKEHYLDENEELDDEKYTAAVEHYQTLKLKFDKDFDHFLEQQGHPVYGGYGRIFIVYATAEEAALVQAELNGKLYNNRTVITSFLFEDLLLEENKEDKEEEKVEAD</sequence>
<name>A0A7G2CTP4_9TRYP</name>
<feature type="signal peptide" evidence="4">
    <location>
        <begin position="1"/>
        <end position="18"/>
    </location>
</feature>
<dbReference type="GO" id="GO:0006397">
    <property type="term" value="P:mRNA processing"/>
    <property type="evidence" value="ECO:0007669"/>
    <property type="project" value="UniProtKB-KW"/>
</dbReference>